<dbReference type="VEuPathDB" id="VectorBase:ASIC011226"/>
<dbReference type="InterPro" id="IPR004323">
    <property type="entry name" value="Ion_tolerance_CutA"/>
</dbReference>
<accession>A0A084VZN6</accession>
<name>A0A084VZN6_ANOSI</name>
<keyword evidence="4" id="KW-1185">Reference proteome</keyword>
<dbReference type="GO" id="GO:0005507">
    <property type="term" value="F:copper ion binding"/>
    <property type="evidence" value="ECO:0007669"/>
    <property type="project" value="TreeGrafter"/>
</dbReference>
<dbReference type="GO" id="GO:0010038">
    <property type="term" value="P:response to metal ion"/>
    <property type="evidence" value="ECO:0007669"/>
    <property type="project" value="InterPro"/>
</dbReference>
<reference evidence="3" key="2">
    <citation type="submission" date="2020-05" db="UniProtKB">
        <authorList>
            <consortium name="EnsemblMetazoa"/>
        </authorList>
    </citation>
    <scope>IDENTIFICATION</scope>
</reference>
<dbReference type="Proteomes" id="UP000030765">
    <property type="component" value="Unassembled WGS sequence"/>
</dbReference>
<dbReference type="OrthoDB" id="2017693at2759"/>
<evidence type="ECO:0000313" key="4">
    <source>
        <dbReference type="Proteomes" id="UP000030765"/>
    </source>
</evidence>
<organism evidence="3 4">
    <name type="scientific">Anopheles sinensis</name>
    <name type="common">Mosquito</name>
    <dbReference type="NCBI Taxonomy" id="74873"/>
    <lineage>
        <taxon>Eukaryota</taxon>
        <taxon>Metazoa</taxon>
        <taxon>Ecdysozoa</taxon>
        <taxon>Arthropoda</taxon>
        <taxon>Hexapoda</taxon>
        <taxon>Insecta</taxon>
        <taxon>Pterygota</taxon>
        <taxon>Neoptera</taxon>
        <taxon>Endopterygota</taxon>
        <taxon>Diptera</taxon>
        <taxon>Nematocera</taxon>
        <taxon>Culicoidea</taxon>
        <taxon>Culicidae</taxon>
        <taxon>Anophelinae</taxon>
        <taxon>Anopheles</taxon>
    </lineage>
</organism>
<dbReference type="EMBL" id="ATLV01018895">
    <property type="status" value="NOT_ANNOTATED_CDS"/>
    <property type="molecule type" value="Genomic_DNA"/>
</dbReference>
<proteinExistence type="inferred from homology"/>
<dbReference type="OMA" id="VYTTFPD"/>
<dbReference type="InterPro" id="IPR011322">
    <property type="entry name" value="N-reg_PII-like_a/b"/>
</dbReference>
<evidence type="ECO:0000256" key="1">
    <source>
        <dbReference type="ARBA" id="ARBA00010169"/>
    </source>
</evidence>
<dbReference type="EMBL" id="KE525252">
    <property type="protein sequence ID" value="KFB43430.1"/>
    <property type="molecule type" value="Genomic_DNA"/>
</dbReference>
<dbReference type="VEuPathDB" id="VectorBase:ASIS007022"/>
<dbReference type="AlphaFoldDB" id="A0A084VZN6"/>
<dbReference type="Pfam" id="PF03091">
    <property type="entry name" value="CutA1"/>
    <property type="match status" value="1"/>
</dbReference>
<sequence length="128" mass="14099">MSSGTATTQETATTTTTTTEYSIAFVTTPDINASNKLARGLVEKKLVACVNIIPGLTSIYEWEGKINEDPEYLLMIKTRTCRVEEVIRFVRENHPYSVAEVISVPIANGNAPYLEWIGKVVPQSGHPN</sequence>
<dbReference type="PANTHER" id="PTHR23419">
    <property type="entry name" value="DIVALENT CATION TOLERANCE CUTA-RELATED"/>
    <property type="match status" value="1"/>
</dbReference>
<protein>
    <submittedName>
        <fullName evidence="2">AGAP000670-PA-like protein</fullName>
    </submittedName>
</protein>
<dbReference type="InterPro" id="IPR015867">
    <property type="entry name" value="N-reg_PII/ATP_PRibTrfase_C"/>
</dbReference>
<gene>
    <name evidence="2" type="ORF">ZHAS_00011226</name>
</gene>
<reference evidence="2 4" key="1">
    <citation type="journal article" date="2014" name="BMC Genomics">
        <title>Genome sequence of Anopheles sinensis provides insight into genetics basis of mosquito competence for malaria parasites.</title>
        <authorList>
            <person name="Zhou D."/>
            <person name="Zhang D."/>
            <person name="Ding G."/>
            <person name="Shi L."/>
            <person name="Hou Q."/>
            <person name="Ye Y."/>
            <person name="Xu Y."/>
            <person name="Zhou H."/>
            <person name="Xiong C."/>
            <person name="Li S."/>
            <person name="Yu J."/>
            <person name="Hong S."/>
            <person name="Yu X."/>
            <person name="Zou P."/>
            <person name="Chen C."/>
            <person name="Chang X."/>
            <person name="Wang W."/>
            <person name="Lv Y."/>
            <person name="Sun Y."/>
            <person name="Ma L."/>
            <person name="Shen B."/>
            <person name="Zhu C."/>
        </authorList>
    </citation>
    <scope>NUCLEOTIDE SEQUENCE [LARGE SCALE GENOMIC DNA]</scope>
</reference>
<evidence type="ECO:0000313" key="2">
    <source>
        <dbReference type="EMBL" id="KFB43430.1"/>
    </source>
</evidence>
<dbReference type="STRING" id="74873.A0A084VZN6"/>
<dbReference type="PANTHER" id="PTHR23419:SF8">
    <property type="entry name" value="FI09726P"/>
    <property type="match status" value="1"/>
</dbReference>
<dbReference type="SUPFAM" id="SSF54913">
    <property type="entry name" value="GlnB-like"/>
    <property type="match status" value="1"/>
</dbReference>
<dbReference type="EnsemblMetazoa" id="ASIC011226-RA">
    <property type="protein sequence ID" value="ASIC011226-PA"/>
    <property type="gene ID" value="ASIC011226"/>
</dbReference>
<comment type="similarity">
    <text evidence="1">Belongs to the CutA family.</text>
</comment>
<evidence type="ECO:0000313" key="3">
    <source>
        <dbReference type="EnsemblMetazoa" id="ASIC011226-PA"/>
    </source>
</evidence>
<dbReference type="Gene3D" id="3.30.70.120">
    <property type="match status" value="1"/>
</dbReference>